<comment type="cofactor">
    <cofactor evidence="2">
        <name>Mg(2+)</name>
        <dbReference type="ChEBI" id="CHEBI:18420"/>
    </cofactor>
</comment>
<dbReference type="GO" id="GO:0008254">
    <property type="term" value="F:3'-nucleotidase activity"/>
    <property type="evidence" value="ECO:0007669"/>
    <property type="project" value="TreeGrafter"/>
</dbReference>
<comment type="subcellular location">
    <subcellularLocation>
        <location evidence="3 9">Cytoplasm</location>
    </subcellularLocation>
</comment>
<dbReference type="PANTHER" id="PTHR30457:SF12">
    <property type="entry name" value="5'_3'-NUCLEOTIDASE SURE"/>
    <property type="match status" value="1"/>
</dbReference>
<dbReference type="NCBIfam" id="NF001494">
    <property type="entry name" value="PRK00346.2-4"/>
    <property type="match status" value="1"/>
</dbReference>
<feature type="domain" description="Survival protein SurE-like phosphatase/nucleotidase" evidence="10">
    <location>
        <begin position="4"/>
        <end position="190"/>
    </location>
</feature>
<dbReference type="InterPro" id="IPR002828">
    <property type="entry name" value="SurE-like_Pase/nucleotidase"/>
</dbReference>
<evidence type="ECO:0000256" key="2">
    <source>
        <dbReference type="ARBA" id="ARBA00001946"/>
    </source>
</evidence>
<evidence type="ECO:0000256" key="6">
    <source>
        <dbReference type="ARBA" id="ARBA00022723"/>
    </source>
</evidence>
<dbReference type="Gene3D" id="3.40.1210.10">
    <property type="entry name" value="Survival protein SurE-like phosphatase/nucleotidase"/>
    <property type="match status" value="1"/>
</dbReference>
<accession>A0A377J409</accession>
<keyword evidence="5 9" id="KW-0963">Cytoplasm</keyword>
<evidence type="ECO:0000259" key="10">
    <source>
        <dbReference type="Pfam" id="PF01975"/>
    </source>
</evidence>
<evidence type="ECO:0000313" key="12">
    <source>
        <dbReference type="Proteomes" id="UP000254841"/>
    </source>
</evidence>
<feature type="binding site" evidence="9">
    <location>
        <position position="96"/>
    </location>
    <ligand>
        <name>a divalent metal cation</name>
        <dbReference type="ChEBI" id="CHEBI:60240"/>
    </ligand>
</feature>
<dbReference type="InterPro" id="IPR036523">
    <property type="entry name" value="SurE-like_sf"/>
</dbReference>
<dbReference type="GO" id="GO:0005737">
    <property type="term" value="C:cytoplasm"/>
    <property type="evidence" value="ECO:0007669"/>
    <property type="project" value="UniProtKB-SubCell"/>
</dbReference>
<protein>
    <recommendedName>
        <fullName evidence="9">5'-nucleotidase SurE</fullName>
        <ecNumber evidence="9">3.1.3.5</ecNumber>
    </recommendedName>
    <alternativeName>
        <fullName evidence="9">Nucleoside 5'-monophosphate phosphohydrolase</fullName>
    </alternativeName>
</protein>
<dbReference type="GO" id="GO:0046872">
    <property type="term" value="F:metal ion binding"/>
    <property type="evidence" value="ECO:0007669"/>
    <property type="project" value="UniProtKB-UniRule"/>
</dbReference>
<keyword evidence="8 9" id="KW-0378">Hydrolase</keyword>
<evidence type="ECO:0000256" key="4">
    <source>
        <dbReference type="ARBA" id="ARBA00011062"/>
    </source>
</evidence>
<dbReference type="Proteomes" id="UP000254841">
    <property type="component" value="Unassembled WGS sequence"/>
</dbReference>
<dbReference type="GO" id="GO:0004309">
    <property type="term" value="F:exopolyphosphatase activity"/>
    <property type="evidence" value="ECO:0007669"/>
    <property type="project" value="TreeGrafter"/>
</dbReference>
<evidence type="ECO:0000256" key="8">
    <source>
        <dbReference type="ARBA" id="ARBA00022801"/>
    </source>
</evidence>
<comment type="cofactor">
    <cofactor evidence="9">
        <name>a divalent metal cation</name>
        <dbReference type="ChEBI" id="CHEBI:60240"/>
    </cofactor>
    <text evidence="9">Binds 1 divalent metal cation per subunit.</text>
</comment>
<name>A0A377J409_9HELI</name>
<dbReference type="NCBIfam" id="NF001490">
    <property type="entry name" value="PRK00346.1-4"/>
    <property type="match status" value="1"/>
</dbReference>
<evidence type="ECO:0000256" key="7">
    <source>
        <dbReference type="ARBA" id="ARBA00022741"/>
    </source>
</evidence>
<dbReference type="NCBIfam" id="TIGR00087">
    <property type="entry name" value="surE"/>
    <property type="match status" value="1"/>
</dbReference>
<feature type="binding site" evidence="9">
    <location>
        <position position="9"/>
    </location>
    <ligand>
        <name>a divalent metal cation</name>
        <dbReference type="ChEBI" id="CHEBI:60240"/>
    </ligand>
</feature>
<dbReference type="SUPFAM" id="SSF64167">
    <property type="entry name" value="SurE-like"/>
    <property type="match status" value="1"/>
</dbReference>
<dbReference type="GO" id="GO:0000166">
    <property type="term" value="F:nucleotide binding"/>
    <property type="evidence" value="ECO:0007669"/>
    <property type="project" value="UniProtKB-KW"/>
</dbReference>
<proteinExistence type="inferred from homology"/>
<comment type="catalytic activity">
    <reaction evidence="1 9">
        <text>a ribonucleoside 5'-phosphate + H2O = a ribonucleoside + phosphate</text>
        <dbReference type="Rhea" id="RHEA:12484"/>
        <dbReference type="ChEBI" id="CHEBI:15377"/>
        <dbReference type="ChEBI" id="CHEBI:18254"/>
        <dbReference type="ChEBI" id="CHEBI:43474"/>
        <dbReference type="ChEBI" id="CHEBI:58043"/>
        <dbReference type="EC" id="3.1.3.5"/>
    </reaction>
</comment>
<dbReference type="RefSeq" id="WP_115011485.1">
    <property type="nucleotide sequence ID" value="NZ_UGHV01000001.1"/>
</dbReference>
<reference evidence="11 12" key="1">
    <citation type="submission" date="2018-06" db="EMBL/GenBank/DDBJ databases">
        <authorList>
            <consortium name="Pathogen Informatics"/>
            <person name="Doyle S."/>
        </authorList>
    </citation>
    <scope>NUCLEOTIDE SEQUENCE [LARGE SCALE GENOMIC DNA]</scope>
    <source>
        <strain evidence="11 12">NCTC12410</strain>
    </source>
</reference>
<sequence>MKEILITNDDGFDAAGILALKEALSPLGRVCVVAPAREKSACGHGLSITKPLSLISVGKDSYKLDDGTPADCIYLAYNTLYKEQNRKPDLIVSGINIGCNMGEDITYSGTAAGAMEGAILGVPSMAISQLLKKESDRKCDFSLAKKVAFDLAQKILTHNPLPKRKFLNVNIPIATESKGYKITELGVRLYGNDVAKARNPRNEEYYWLGTHELEWEERSERASDFSAVMSGYVSITPITVDMTSYDDLDMLTKWIDRF</sequence>
<dbReference type="InterPro" id="IPR030048">
    <property type="entry name" value="SurE"/>
</dbReference>
<dbReference type="PANTHER" id="PTHR30457">
    <property type="entry name" value="5'-NUCLEOTIDASE SURE"/>
    <property type="match status" value="1"/>
</dbReference>
<keyword evidence="7 9" id="KW-0547">Nucleotide-binding</keyword>
<dbReference type="HAMAP" id="MF_00060">
    <property type="entry name" value="SurE"/>
    <property type="match status" value="1"/>
</dbReference>
<feature type="binding site" evidence="9">
    <location>
        <position position="10"/>
    </location>
    <ligand>
        <name>a divalent metal cation</name>
        <dbReference type="ChEBI" id="CHEBI:60240"/>
    </ligand>
</feature>
<comment type="similarity">
    <text evidence="4 9">Belongs to the SurE nucleotidase family.</text>
</comment>
<keyword evidence="6 9" id="KW-0479">Metal-binding</keyword>
<feature type="binding site" evidence="9">
    <location>
        <position position="40"/>
    </location>
    <ligand>
        <name>a divalent metal cation</name>
        <dbReference type="ChEBI" id="CHEBI:60240"/>
    </ligand>
</feature>
<dbReference type="OrthoDB" id="9780815at2"/>
<organism evidence="11 12">
    <name type="scientific">Helicobacter canis</name>
    <dbReference type="NCBI Taxonomy" id="29419"/>
    <lineage>
        <taxon>Bacteria</taxon>
        <taxon>Pseudomonadati</taxon>
        <taxon>Campylobacterota</taxon>
        <taxon>Epsilonproteobacteria</taxon>
        <taxon>Campylobacterales</taxon>
        <taxon>Helicobacteraceae</taxon>
        <taxon>Helicobacter</taxon>
    </lineage>
</organism>
<evidence type="ECO:0000256" key="5">
    <source>
        <dbReference type="ARBA" id="ARBA00022490"/>
    </source>
</evidence>
<comment type="function">
    <text evidence="9">Nucleotidase that shows phosphatase activity on nucleoside 5'-monophosphates.</text>
</comment>
<dbReference type="EMBL" id="UGHV01000001">
    <property type="protein sequence ID" value="STO97232.1"/>
    <property type="molecule type" value="Genomic_DNA"/>
</dbReference>
<dbReference type="Pfam" id="PF01975">
    <property type="entry name" value="SurE"/>
    <property type="match status" value="1"/>
</dbReference>
<dbReference type="AlphaFoldDB" id="A0A377J409"/>
<dbReference type="EC" id="3.1.3.5" evidence="9"/>
<dbReference type="FunFam" id="3.40.1210.10:FF:000001">
    <property type="entry name" value="5'/3'-nucleotidase SurE"/>
    <property type="match status" value="1"/>
</dbReference>
<evidence type="ECO:0000256" key="1">
    <source>
        <dbReference type="ARBA" id="ARBA00000815"/>
    </source>
</evidence>
<evidence type="ECO:0000256" key="9">
    <source>
        <dbReference type="HAMAP-Rule" id="MF_00060"/>
    </source>
</evidence>
<dbReference type="GO" id="GO:0008253">
    <property type="term" value="F:5'-nucleotidase activity"/>
    <property type="evidence" value="ECO:0007669"/>
    <property type="project" value="UniProtKB-UniRule"/>
</dbReference>
<evidence type="ECO:0000256" key="3">
    <source>
        <dbReference type="ARBA" id="ARBA00004496"/>
    </source>
</evidence>
<gene>
    <name evidence="9 11" type="primary">surE</name>
    <name evidence="11" type="ORF">NCTC12410_01057</name>
</gene>
<evidence type="ECO:0000313" key="11">
    <source>
        <dbReference type="EMBL" id="STO97232.1"/>
    </source>
</evidence>